<dbReference type="EMBL" id="CAVLGL010000089">
    <property type="protein sequence ID" value="CAK1594185.1"/>
    <property type="molecule type" value="Genomic_DNA"/>
</dbReference>
<dbReference type="CDD" id="cd09274">
    <property type="entry name" value="RNase_HI_RT_Ty3"/>
    <property type="match status" value="1"/>
</dbReference>
<proteinExistence type="predicted"/>
<evidence type="ECO:0000256" key="5">
    <source>
        <dbReference type="ARBA" id="ARBA00022801"/>
    </source>
</evidence>
<reference evidence="8 9" key="1">
    <citation type="submission" date="2023-11" db="EMBL/GenBank/DDBJ databases">
        <authorList>
            <person name="Hedman E."/>
            <person name="Englund M."/>
            <person name="Stromberg M."/>
            <person name="Nyberg Akerstrom W."/>
            <person name="Nylinder S."/>
            <person name="Jareborg N."/>
            <person name="Kallberg Y."/>
            <person name="Kronander E."/>
        </authorList>
    </citation>
    <scope>NUCLEOTIDE SEQUENCE [LARGE SCALE GENOMIC DNA]</scope>
</reference>
<evidence type="ECO:0000256" key="2">
    <source>
        <dbReference type="ARBA" id="ARBA00022695"/>
    </source>
</evidence>
<dbReference type="InterPro" id="IPR050951">
    <property type="entry name" value="Retrovirus_Pol_polyprotein"/>
</dbReference>
<dbReference type="Gene3D" id="3.10.20.370">
    <property type="match status" value="1"/>
</dbReference>
<evidence type="ECO:0000313" key="8">
    <source>
        <dbReference type="EMBL" id="CAK1594185.1"/>
    </source>
</evidence>
<evidence type="ECO:0000256" key="1">
    <source>
        <dbReference type="ARBA" id="ARBA00022679"/>
    </source>
</evidence>
<name>A0AAV1LFC6_9NEOP</name>
<dbReference type="SUPFAM" id="SSF56672">
    <property type="entry name" value="DNA/RNA polymerases"/>
    <property type="match status" value="1"/>
</dbReference>
<dbReference type="PANTHER" id="PTHR37984:SF5">
    <property type="entry name" value="PROTEIN NYNRIN-LIKE"/>
    <property type="match status" value="1"/>
</dbReference>
<evidence type="ECO:0000256" key="3">
    <source>
        <dbReference type="ARBA" id="ARBA00022722"/>
    </source>
</evidence>
<evidence type="ECO:0000313" key="9">
    <source>
        <dbReference type="Proteomes" id="UP001314205"/>
    </source>
</evidence>
<dbReference type="Proteomes" id="UP001314205">
    <property type="component" value="Unassembled WGS sequence"/>
</dbReference>
<keyword evidence="6" id="KW-0695">RNA-directed DNA polymerase</keyword>
<dbReference type="FunFam" id="3.10.20.370:FF:000001">
    <property type="entry name" value="Retrovirus-related Pol polyprotein from transposon 17.6-like protein"/>
    <property type="match status" value="1"/>
</dbReference>
<sequence length="143" mass="16349">MKVAILHSRSSRTVCAKHPDAGKVFIVDIDASDIGFDGVLSQRNGNQEIVIAYFSKSLSKAERNYCITRRELLAVVKSLQNFSKYLLGRKFHLRTDHAALEWPLQFINPEEQVARWIELLQEYDFVIEHAAAGNLMAMQMHCQ</sequence>
<keyword evidence="5" id="KW-0378">Hydrolase</keyword>
<dbReference type="GO" id="GO:0004519">
    <property type="term" value="F:endonuclease activity"/>
    <property type="evidence" value="ECO:0007669"/>
    <property type="project" value="UniProtKB-KW"/>
</dbReference>
<evidence type="ECO:0000256" key="4">
    <source>
        <dbReference type="ARBA" id="ARBA00022759"/>
    </source>
</evidence>
<dbReference type="GO" id="GO:0003964">
    <property type="term" value="F:RNA-directed DNA polymerase activity"/>
    <property type="evidence" value="ECO:0007669"/>
    <property type="project" value="UniProtKB-KW"/>
</dbReference>
<evidence type="ECO:0000256" key="6">
    <source>
        <dbReference type="ARBA" id="ARBA00022918"/>
    </source>
</evidence>
<keyword evidence="1" id="KW-0808">Transferase</keyword>
<evidence type="ECO:0000259" key="7">
    <source>
        <dbReference type="Pfam" id="PF17917"/>
    </source>
</evidence>
<organism evidence="8 9">
    <name type="scientific">Parnassius mnemosyne</name>
    <name type="common">clouded apollo</name>
    <dbReference type="NCBI Taxonomy" id="213953"/>
    <lineage>
        <taxon>Eukaryota</taxon>
        <taxon>Metazoa</taxon>
        <taxon>Ecdysozoa</taxon>
        <taxon>Arthropoda</taxon>
        <taxon>Hexapoda</taxon>
        <taxon>Insecta</taxon>
        <taxon>Pterygota</taxon>
        <taxon>Neoptera</taxon>
        <taxon>Endopterygota</taxon>
        <taxon>Lepidoptera</taxon>
        <taxon>Glossata</taxon>
        <taxon>Ditrysia</taxon>
        <taxon>Papilionoidea</taxon>
        <taxon>Papilionidae</taxon>
        <taxon>Parnassiinae</taxon>
        <taxon>Parnassini</taxon>
        <taxon>Parnassius</taxon>
        <taxon>Driopa</taxon>
    </lineage>
</organism>
<dbReference type="InterPro" id="IPR043502">
    <property type="entry name" value="DNA/RNA_pol_sf"/>
</dbReference>
<gene>
    <name evidence="8" type="ORF">PARMNEM_LOCUS13863</name>
</gene>
<accession>A0AAV1LFC6</accession>
<keyword evidence="3" id="KW-0540">Nuclease</keyword>
<dbReference type="AlphaFoldDB" id="A0AAV1LFC6"/>
<feature type="domain" description="Reverse transcriptase RNase H-like" evidence="7">
    <location>
        <begin position="21"/>
        <end position="123"/>
    </location>
</feature>
<dbReference type="GO" id="GO:0016787">
    <property type="term" value="F:hydrolase activity"/>
    <property type="evidence" value="ECO:0007669"/>
    <property type="project" value="UniProtKB-KW"/>
</dbReference>
<keyword evidence="9" id="KW-1185">Reference proteome</keyword>
<keyword evidence="2" id="KW-0548">Nucleotidyltransferase</keyword>
<keyword evidence="4" id="KW-0255">Endonuclease</keyword>
<dbReference type="InterPro" id="IPR041373">
    <property type="entry name" value="RT_RNaseH"/>
</dbReference>
<protein>
    <recommendedName>
        <fullName evidence="7">Reverse transcriptase RNase H-like domain-containing protein</fullName>
    </recommendedName>
</protein>
<comment type="caution">
    <text evidence="8">The sequence shown here is derived from an EMBL/GenBank/DDBJ whole genome shotgun (WGS) entry which is preliminary data.</text>
</comment>
<dbReference type="PANTHER" id="PTHR37984">
    <property type="entry name" value="PROTEIN CBG26694"/>
    <property type="match status" value="1"/>
</dbReference>
<dbReference type="Pfam" id="PF17917">
    <property type="entry name" value="RT_RNaseH"/>
    <property type="match status" value="1"/>
</dbReference>